<sequence>KVIIMGDLSVAVKVPSFPTAGSAVVLEVDLDLGGNPLESIKWSKDDNEFYTVTPKGTTTKYVSGVQVDMKNSSRVKVTLLKVTEATSGMYKCELRAGGRMMMKGAGMKVQSK</sequence>
<accession>A0A146L616</accession>
<organism evidence="1">
    <name type="scientific">Lygus hesperus</name>
    <name type="common">Western plant bug</name>
    <dbReference type="NCBI Taxonomy" id="30085"/>
    <lineage>
        <taxon>Eukaryota</taxon>
        <taxon>Metazoa</taxon>
        <taxon>Ecdysozoa</taxon>
        <taxon>Arthropoda</taxon>
        <taxon>Hexapoda</taxon>
        <taxon>Insecta</taxon>
        <taxon>Pterygota</taxon>
        <taxon>Neoptera</taxon>
        <taxon>Paraneoptera</taxon>
        <taxon>Hemiptera</taxon>
        <taxon>Heteroptera</taxon>
        <taxon>Panheteroptera</taxon>
        <taxon>Cimicomorpha</taxon>
        <taxon>Miridae</taxon>
        <taxon>Mirini</taxon>
        <taxon>Lygus</taxon>
    </lineage>
</organism>
<dbReference type="PANTHER" id="PTHR21261:SF15">
    <property type="entry name" value="BEATEN PATH IIIA, ISOFORM D-RELATED"/>
    <property type="match status" value="1"/>
</dbReference>
<feature type="non-terminal residue" evidence="1">
    <location>
        <position position="1"/>
    </location>
</feature>
<proteinExistence type="predicted"/>
<dbReference type="InterPro" id="IPR036179">
    <property type="entry name" value="Ig-like_dom_sf"/>
</dbReference>
<dbReference type="EMBL" id="GDHC01016017">
    <property type="protein sequence ID" value="JAQ02612.1"/>
    <property type="molecule type" value="Transcribed_RNA"/>
</dbReference>
<evidence type="ECO:0000313" key="1">
    <source>
        <dbReference type="EMBL" id="JAQ02612.1"/>
    </source>
</evidence>
<name>A0A146L616_LYGHE</name>
<reference evidence="1" key="1">
    <citation type="journal article" date="2016" name="Gigascience">
        <title>De novo construction of an expanded transcriptome assembly for the western tarnished plant bug, Lygus hesperus.</title>
        <authorList>
            <person name="Tassone E.E."/>
            <person name="Geib S.M."/>
            <person name="Hall B."/>
            <person name="Fabrick J.A."/>
            <person name="Brent C.S."/>
            <person name="Hull J.J."/>
        </authorList>
    </citation>
    <scope>NUCLEOTIDE SEQUENCE</scope>
</reference>
<dbReference type="AlphaFoldDB" id="A0A146L616"/>
<dbReference type="SUPFAM" id="SSF48726">
    <property type="entry name" value="Immunoglobulin"/>
    <property type="match status" value="1"/>
</dbReference>
<dbReference type="Gene3D" id="2.60.40.10">
    <property type="entry name" value="Immunoglobulins"/>
    <property type="match status" value="1"/>
</dbReference>
<dbReference type="PANTHER" id="PTHR21261">
    <property type="entry name" value="BEAT PROTEIN"/>
    <property type="match status" value="1"/>
</dbReference>
<gene>
    <name evidence="1" type="ORF">g.13538</name>
</gene>
<protein>
    <recommendedName>
        <fullName evidence="2">Ig-like domain-containing protein</fullName>
    </recommendedName>
</protein>
<evidence type="ECO:0008006" key="2">
    <source>
        <dbReference type="Google" id="ProtNLM"/>
    </source>
</evidence>
<dbReference type="InterPro" id="IPR013783">
    <property type="entry name" value="Ig-like_fold"/>
</dbReference>